<accession>A0AAW1XK79</accession>
<dbReference type="Gene3D" id="2.60.120.10">
    <property type="entry name" value="Jelly Rolls"/>
    <property type="match status" value="1"/>
</dbReference>
<dbReference type="GO" id="GO:0034220">
    <property type="term" value="P:monoatomic ion transmembrane transport"/>
    <property type="evidence" value="ECO:0007669"/>
    <property type="project" value="UniProtKB-KW"/>
</dbReference>
<feature type="coiled-coil region" evidence="3">
    <location>
        <begin position="392"/>
        <end position="440"/>
    </location>
</feature>
<evidence type="ECO:0000259" key="5">
    <source>
        <dbReference type="PROSITE" id="PS50042"/>
    </source>
</evidence>
<gene>
    <name evidence="6" type="ORF">M0R45_013783</name>
</gene>
<reference evidence="6 7" key="1">
    <citation type="journal article" date="2023" name="G3 (Bethesda)">
        <title>A chromosome-length genome assembly and annotation of blackberry (Rubus argutus, cv. 'Hillquist').</title>
        <authorList>
            <person name="Bruna T."/>
            <person name="Aryal R."/>
            <person name="Dudchenko O."/>
            <person name="Sargent D.J."/>
            <person name="Mead D."/>
            <person name="Buti M."/>
            <person name="Cavallini A."/>
            <person name="Hytonen T."/>
            <person name="Andres J."/>
            <person name="Pham M."/>
            <person name="Weisz D."/>
            <person name="Mascagni F."/>
            <person name="Usai G."/>
            <person name="Natali L."/>
            <person name="Bassil N."/>
            <person name="Fernandez G.E."/>
            <person name="Lomsadze A."/>
            <person name="Armour M."/>
            <person name="Olukolu B."/>
            <person name="Poorten T."/>
            <person name="Britton C."/>
            <person name="Davik J."/>
            <person name="Ashrafi H."/>
            <person name="Aiden E.L."/>
            <person name="Borodovsky M."/>
            <person name="Worthington M."/>
        </authorList>
    </citation>
    <scope>NUCLEOTIDE SEQUENCE [LARGE SCALE GENOMIC DNA]</scope>
    <source>
        <strain evidence="6">PI 553951</strain>
    </source>
</reference>
<sequence length="635" mass="73170">MPNKPVPDDEPVMSITPVPKYDLENVEAQPRDPPWRDLDVLSTKKNLEVTLSSGSFWNKMFVVACIIAVSLDPLFFYIPIINEEEKCLGIDKELRIVALILRSLTDVTFVVHIIYHICKAILAAYKEYKREKSEEELDWEYSRVPIGEIIPFAKLVSRKLAWLPTLTSILAVFPMPQLLVVFVFFKMRGRGYLGRRKILNVFLLGQYLPRIYQIYLSSHKLRQTTEIWAKALFNFFLYILASHVIGAFWYFFSIQRETSCWHRACVNNSTNDTACMSTFYCDGRNTTERNVTFLNQFCPIIVEDNATAPFDFGIFLDSLKNGITGDINFATKLSYSFWWGLRNLSNFGTNLQTSTYVWETCFAVFISIIGLLLFLYLIGNLQTFMSMETQRCEEIRKKIQLKEKDIEGWMNRHELPDDMKKEIRKNIKQKLEENKDADLENLFSILPTDTKKCLKRFLCMKMLRKVPKLERMDGRVLKMMCDYLKPEMYDSNNLVFQMGEPLHNMLFITEGTLSTYKTTSNDSHVPAENVTSSISPSPSMGNLEKGDFYGAEELIKWALQKKVDSVEVPLPISAFNVKCHSKVEAFVLTDKDLKSVVSKCGHWWKLGINNVTVGGGQTTTNARNVQQKPGVNPQY</sequence>
<evidence type="ECO:0000256" key="1">
    <source>
        <dbReference type="ARBA" id="ARBA00023286"/>
    </source>
</evidence>
<dbReference type="PANTHER" id="PTHR45651">
    <property type="entry name" value="CYCLIC NUCLEOTIDE-GATED ION CHANNEL 15-RELATED-RELATED"/>
    <property type="match status" value="1"/>
</dbReference>
<dbReference type="CDD" id="cd00038">
    <property type="entry name" value="CAP_ED"/>
    <property type="match status" value="1"/>
</dbReference>
<keyword evidence="3" id="KW-0175">Coiled coil</keyword>
<keyword evidence="2" id="KW-0407">Ion channel</keyword>
<dbReference type="AlphaFoldDB" id="A0AAW1XK79"/>
<name>A0AAW1XK79_RUBAR</name>
<dbReference type="Proteomes" id="UP001457282">
    <property type="component" value="Unassembled WGS sequence"/>
</dbReference>
<feature type="transmembrane region" description="Helical" evidence="4">
    <location>
        <begin position="161"/>
        <end position="185"/>
    </location>
</feature>
<dbReference type="InterPro" id="IPR014710">
    <property type="entry name" value="RmlC-like_jellyroll"/>
</dbReference>
<feature type="transmembrane region" description="Helical" evidence="4">
    <location>
        <begin position="56"/>
        <end position="78"/>
    </location>
</feature>
<keyword evidence="4" id="KW-0812">Transmembrane</keyword>
<evidence type="ECO:0000313" key="7">
    <source>
        <dbReference type="Proteomes" id="UP001457282"/>
    </source>
</evidence>
<dbReference type="EMBL" id="JBEDUW010000003">
    <property type="protein sequence ID" value="KAK9936964.1"/>
    <property type="molecule type" value="Genomic_DNA"/>
</dbReference>
<protein>
    <recommendedName>
        <fullName evidence="5">Cyclic nucleotide-binding domain-containing protein</fullName>
    </recommendedName>
</protein>
<organism evidence="6 7">
    <name type="scientific">Rubus argutus</name>
    <name type="common">Southern blackberry</name>
    <dbReference type="NCBI Taxonomy" id="59490"/>
    <lineage>
        <taxon>Eukaryota</taxon>
        <taxon>Viridiplantae</taxon>
        <taxon>Streptophyta</taxon>
        <taxon>Embryophyta</taxon>
        <taxon>Tracheophyta</taxon>
        <taxon>Spermatophyta</taxon>
        <taxon>Magnoliopsida</taxon>
        <taxon>eudicotyledons</taxon>
        <taxon>Gunneridae</taxon>
        <taxon>Pentapetalae</taxon>
        <taxon>rosids</taxon>
        <taxon>fabids</taxon>
        <taxon>Rosales</taxon>
        <taxon>Rosaceae</taxon>
        <taxon>Rosoideae</taxon>
        <taxon>Rosoideae incertae sedis</taxon>
        <taxon>Rubus</taxon>
    </lineage>
</organism>
<evidence type="ECO:0000256" key="4">
    <source>
        <dbReference type="SAM" id="Phobius"/>
    </source>
</evidence>
<keyword evidence="1" id="KW-0406">Ion transport</keyword>
<feature type="transmembrane region" description="Helical" evidence="4">
    <location>
        <begin position="356"/>
        <end position="378"/>
    </location>
</feature>
<dbReference type="PROSITE" id="PS50042">
    <property type="entry name" value="CNMP_BINDING_3"/>
    <property type="match status" value="1"/>
</dbReference>
<keyword evidence="4" id="KW-1133">Transmembrane helix</keyword>
<feature type="transmembrane region" description="Helical" evidence="4">
    <location>
        <begin position="197"/>
        <end position="215"/>
    </location>
</feature>
<evidence type="ECO:0000256" key="3">
    <source>
        <dbReference type="SAM" id="Coils"/>
    </source>
</evidence>
<evidence type="ECO:0000256" key="2">
    <source>
        <dbReference type="ARBA" id="ARBA00023303"/>
    </source>
</evidence>
<keyword evidence="1" id="KW-1071">Ligand-gated ion channel</keyword>
<proteinExistence type="predicted"/>
<keyword evidence="7" id="KW-1185">Reference proteome</keyword>
<keyword evidence="4" id="KW-0472">Membrane</keyword>
<dbReference type="SUPFAM" id="SSF51206">
    <property type="entry name" value="cAMP-binding domain-like"/>
    <property type="match status" value="1"/>
</dbReference>
<dbReference type="PANTHER" id="PTHR45651:SF68">
    <property type="entry name" value="ION TRANSPORT DOMAIN-CONTAINING PROTEIN"/>
    <property type="match status" value="1"/>
</dbReference>
<dbReference type="SUPFAM" id="SSF81324">
    <property type="entry name" value="Voltage-gated potassium channels"/>
    <property type="match status" value="1"/>
</dbReference>
<evidence type="ECO:0000313" key="6">
    <source>
        <dbReference type="EMBL" id="KAK9936964.1"/>
    </source>
</evidence>
<comment type="caution">
    <text evidence="6">The sequence shown here is derived from an EMBL/GenBank/DDBJ whole genome shotgun (WGS) entry which is preliminary data.</text>
</comment>
<feature type="domain" description="Cyclic nucleotide-binding" evidence="5">
    <location>
        <begin position="468"/>
        <end position="555"/>
    </location>
</feature>
<dbReference type="InterPro" id="IPR000595">
    <property type="entry name" value="cNMP-bd_dom"/>
</dbReference>
<dbReference type="InterPro" id="IPR018490">
    <property type="entry name" value="cNMP-bd_dom_sf"/>
</dbReference>
<feature type="transmembrane region" description="Helical" evidence="4">
    <location>
        <begin position="99"/>
        <end position="125"/>
    </location>
</feature>
<dbReference type="GO" id="GO:0016020">
    <property type="term" value="C:membrane"/>
    <property type="evidence" value="ECO:0007669"/>
    <property type="project" value="UniProtKB-SubCell"/>
</dbReference>
<feature type="transmembrane region" description="Helical" evidence="4">
    <location>
        <begin position="227"/>
        <end position="252"/>
    </location>
</feature>
<keyword evidence="1" id="KW-0813">Transport</keyword>